<evidence type="ECO:0000256" key="1">
    <source>
        <dbReference type="SAM" id="MobiDB-lite"/>
    </source>
</evidence>
<dbReference type="Proteomes" id="UP000765509">
    <property type="component" value="Unassembled WGS sequence"/>
</dbReference>
<gene>
    <name evidence="2" type="ORF">O181_004053</name>
</gene>
<reference evidence="2" key="1">
    <citation type="submission" date="2021-03" db="EMBL/GenBank/DDBJ databases">
        <title>Draft genome sequence of rust myrtle Austropuccinia psidii MF-1, a brazilian biotype.</title>
        <authorList>
            <person name="Quecine M.C."/>
            <person name="Pachon D.M.R."/>
            <person name="Bonatelli M.L."/>
            <person name="Correr F.H."/>
            <person name="Franceschini L.M."/>
            <person name="Leite T.F."/>
            <person name="Margarido G.R.A."/>
            <person name="Almeida C.A."/>
            <person name="Ferrarezi J.A."/>
            <person name="Labate C.A."/>
        </authorList>
    </citation>
    <scope>NUCLEOTIDE SEQUENCE</scope>
    <source>
        <strain evidence="2">MF-1</strain>
    </source>
</reference>
<feature type="compositionally biased region" description="Basic and acidic residues" evidence="1">
    <location>
        <begin position="18"/>
        <end position="27"/>
    </location>
</feature>
<feature type="compositionally biased region" description="Basic residues" evidence="1">
    <location>
        <begin position="87"/>
        <end position="101"/>
    </location>
</feature>
<sequence length="121" mass="13912">MEINKGWKPTRQFRLLEERETSIRDNEATIQDIEEQLKKTEPTLIPSGSQGVDQPNSPVASYHSGDRRSVAKSHHSSQSQVISRIKQGYKGKTKTSFSHRKKELDPMIQKLLDLVKEVQKR</sequence>
<feature type="compositionally biased region" description="Polar residues" evidence="1">
    <location>
        <begin position="46"/>
        <end position="59"/>
    </location>
</feature>
<dbReference type="EMBL" id="AVOT02000757">
    <property type="protein sequence ID" value="MBW0464338.1"/>
    <property type="molecule type" value="Genomic_DNA"/>
</dbReference>
<evidence type="ECO:0000313" key="3">
    <source>
        <dbReference type="Proteomes" id="UP000765509"/>
    </source>
</evidence>
<feature type="region of interest" description="Disordered" evidence="1">
    <location>
        <begin position="18"/>
        <end position="103"/>
    </location>
</feature>
<keyword evidence="3" id="KW-1185">Reference proteome</keyword>
<protein>
    <submittedName>
        <fullName evidence="2">Uncharacterized protein</fullName>
    </submittedName>
</protein>
<dbReference type="AlphaFoldDB" id="A0A9Q3BFU9"/>
<name>A0A9Q3BFU9_9BASI</name>
<accession>A0A9Q3BFU9</accession>
<organism evidence="2 3">
    <name type="scientific">Austropuccinia psidii MF-1</name>
    <dbReference type="NCBI Taxonomy" id="1389203"/>
    <lineage>
        <taxon>Eukaryota</taxon>
        <taxon>Fungi</taxon>
        <taxon>Dikarya</taxon>
        <taxon>Basidiomycota</taxon>
        <taxon>Pucciniomycotina</taxon>
        <taxon>Pucciniomycetes</taxon>
        <taxon>Pucciniales</taxon>
        <taxon>Sphaerophragmiaceae</taxon>
        <taxon>Austropuccinia</taxon>
    </lineage>
</organism>
<comment type="caution">
    <text evidence="2">The sequence shown here is derived from an EMBL/GenBank/DDBJ whole genome shotgun (WGS) entry which is preliminary data.</text>
</comment>
<proteinExistence type="predicted"/>
<evidence type="ECO:0000313" key="2">
    <source>
        <dbReference type="EMBL" id="MBW0464338.1"/>
    </source>
</evidence>